<dbReference type="InterPro" id="IPR056342">
    <property type="entry name" value="HTH_CHD6-9"/>
</dbReference>
<evidence type="ECO:0000256" key="6">
    <source>
        <dbReference type="ARBA" id="ARBA00022840"/>
    </source>
</evidence>
<dbReference type="Gene3D" id="2.40.50.40">
    <property type="match status" value="2"/>
</dbReference>
<evidence type="ECO:0000256" key="9">
    <source>
        <dbReference type="ARBA" id="ARBA00049360"/>
    </source>
</evidence>
<dbReference type="SMART" id="SM00487">
    <property type="entry name" value="DEXDc"/>
    <property type="match status" value="1"/>
</dbReference>
<dbReference type="InterPro" id="IPR051493">
    <property type="entry name" value="CHD"/>
</dbReference>
<feature type="region of interest" description="Disordered" evidence="10">
    <location>
        <begin position="481"/>
        <end position="504"/>
    </location>
</feature>
<evidence type="ECO:0000256" key="2">
    <source>
        <dbReference type="ARBA" id="ARBA00007025"/>
    </source>
</evidence>
<keyword evidence="3" id="KW-0677">Repeat</keyword>
<dbReference type="InterPro" id="IPR037259">
    <property type="entry name" value="BRK_sf"/>
</dbReference>
<dbReference type="InterPro" id="IPR000953">
    <property type="entry name" value="Chromo/chromo_shadow_dom"/>
</dbReference>
<proteinExistence type="inferred from homology"/>
<dbReference type="FunFam" id="3.40.50.300:FF:000015">
    <property type="entry name" value="chromodomain-helicase-DNA-binding protein 9 isoform X1"/>
    <property type="match status" value="1"/>
</dbReference>
<feature type="compositionally biased region" description="Acidic residues" evidence="10">
    <location>
        <begin position="1707"/>
        <end position="1716"/>
    </location>
</feature>
<feature type="region of interest" description="Disordered" evidence="10">
    <location>
        <begin position="568"/>
        <end position="614"/>
    </location>
</feature>
<keyword evidence="8" id="KW-0539">Nucleus</keyword>
<dbReference type="Pfam" id="PF00385">
    <property type="entry name" value="Chromo"/>
    <property type="match status" value="2"/>
</dbReference>
<feature type="compositionally biased region" description="Acidic residues" evidence="10">
    <location>
        <begin position="1512"/>
        <end position="1522"/>
    </location>
</feature>
<dbReference type="GO" id="GO:0005524">
    <property type="term" value="F:ATP binding"/>
    <property type="evidence" value="ECO:0007669"/>
    <property type="project" value="UniProtKB-KW"/>
</dbReference>
<dbReference type="InterPro" id="IPR038718">
    <property type="entry name" value="SNF2-like_sf"/>
</dbReference>
<accession>Q4SNT6</accession>
<evidence type="ECO:0000259" key="12">
    <source>
        <dbReference type="PROSITE" id="PS51192"/>
    </source>
</evidence>
<dbReference type="PROSITE" id="PS51194">
    <property type="entry name" value="HELICASE_CTER"/>
    <property type="match status" value="1"/>
</dbReference>
<feature type="region of interest" description="Disordered" evidence="10">
    <location>
        <begin position="1500"/>
        <end position="1542"/>
    </location>
</feature>
<dbReference type="Gene3D" id="3.40.50.300">
    <property type="entry name" value="P-loop containing nucleotide triphosphate hydrolases"/>
    <property type="match status" value="1"/>
</dbReference>
<evidence type="ECO:0000256" key="8">
    <source>
        <dbReference type="ARBA" id="ARBA00023242"/>
    </source>
</evidence>
<feature type="compositionally biased region" description="Basic and acidic residues" evidence="10">
    <location>
        <begin position="2041"/>
        <end position="2051"/>
    </location>
</feature>
<dbReference type="InterPro" id="IPR001650">
    <property type="entry name" value="Helicase_C-like"/>
</dbReference>
<comment type="caution">
    <text evidence="14">The sequence shown here is derived from an EMBL/GenBank/DDBJ whole genome shotgun (WGS) entry which is preliminary data.</text>
</comment>
<dbReference type="CDD" id="cd18663">
    <property type="entry name" value="CD2_tandem_CHD5-9_like"/>
    <property type="match status" value="1"/>
</dbReference>
<dbReference type="SUPFAM" id="SSF52540">
    <property type="entry name" value="P-loop containing nucleoside triphosphate hydrolases"/>
    <property type="match status" value="2"/>
</dbReference>
<feature type="compositionally biased region" description="Low complexity" evidence="10">
    <location>
        <begin position="2053"/>
        <end position="2074"/>
    </location>
</feature>
<feature type="region of interest" description="Disordered" evidence="10">
    <location>
        <begin position="1971"/>
        <end position="2005"/>
    </location>
</feature>
<dbReference type="PROSITE" id="PS51192">
    <property type="entry name" value="HELICASE_ATP_BIND_1"/>
    <property type="match status" value="1"/>
</dbReference>
<feature type="compositionally biased region" description="Low complexity" evidence="10">
    <location>
        <begin position="481"/>
        <end position="493"/>
    </location>
</feature>
<keyword evidence="4" id="KW-0547">Nucleotide-binding</keyword>
<dbReference type="PANTHER" id="PTHR46850:SF1">
    <property type="entry name" value="CHROMODOMAIN-HELICASE-DNA-BINDING PROTEIN 9"/>
    <property type="match status" value="1"/>
</dbReference>
<dbReference type="InterPro" id="IPR016197">
    <property type="entry name" value="Chromo-like_dom_sf"/>
</dbReference>
<comment type="similarity">
    <text evidence="2">Belongs to the SNF2/RAD54 helicase family.</text>
</comment>
<evidence type="ECO:0000256" key="3">
    <source>
        <dbReference type="ARBA" id="ARBA00022737"/>
    </source>
</evidence>
<name>Q4SNT6_TETNG</name>
<dbReference type="CDD" id="cd18060">
    <property type="entry name" value="DEXHc_CHD8"/>
    <property type="match status" value="1"/>
</dbReference>
<dbReference type="Pfam" id="PF23078">
    <property type="entry name" value="HTH_CHD6-9"/>
    <property type="match status" value="1"/>
</dbReference>
<feature type="domain" description="Helicase ATP-binding" evidence="12">
    <location>
        <begin position="916"/>
        <end position="1090"/>
    </location>
</feature>
<feature type="region of interest" description="Disordered" evidence="10">
    <location>
        <begin position="541"/>
        <end position="560"/>
    </location>
</feature>
<reference evidence="14" key="1">
    <citation type="journal article" date="2004" name="Nature">
        <title>Genome duplication in the teleost fish Tetraodon nigroviridis reveals the early vertebrate proto-karyotype.</title>
        <authorList>
            <person name="Jaillon O."/>
            <person name="Aury J.-M."/>
            <person name="Brunet F."/>
            <person name="Petit J.-L."/>
            <person name="Stange-Thomann N."/>
            <person name="Mauceli E."/>
            <person name="Bouneau L."/>
            <person name="Fischer C."/>
            <person name="Ozouf-Costaz C."/>
            <person name="Bernot A."/>
            <person name="Nicaud S."/>
            <person name="Jaffe D."/>
            <person name="Fisher S."/>
            <person name="Lutfalla G."/>
            <person name="Dossat C."/>
            <person name="Segurens B."/>
            <person name="Dasilva C."/>
            <person name="Salanoubat M."/>
            <person name="Levy M."/>
            <person name="Boudet N."/>
            <person name="Castellano S."/>
            <person name="Anthouard V."/>
            <person name="Jubin C."/>
            <person name="Castelli V."/>
            <person name="Katinka M."/>
            <person name="Vacherie B."/>
            <person name="Biemont C."/>
            <person name="Skalli Z."/>
            <person name="Cattolico L."/>
            <person name="Poulain J."/>
            <person name="De Berardinis V."/>
            <person name="Cruaud C."/>
            <person name="Duprat S."/>
            <person name="Brottier P."/>
            <person name="Coutanceau J.-P."/>
            <person name="Gouzy J."/>
            <person name="Parra G."/>
            <person name="Lardier G."/>
            <person name="Chapple C."/>
            <person name="McKernan K.J."/>
            <person name="McEwan P."/>
            <person name="Bosak S."/>
            <person name="Kellis M."/>
            <person name="Volff J.-N."/>
            <person name="Guigo R."/>
            <person name="Zody M.C."/>
            <person name="Mesirov J."/>
            <person name="Lindblad-Toh K."/>
            <person name="Birren B."/>
            <person name="Nusbaum C."/>
            <person name="Kahn D."/>
            <person name="Robinson-Rechavi M."/>
            <person name="Laudet V."/>
            <person name="Schachter V."/>
            <person name="Quetier F."/>
            <person name="Saurin W."/>
            <person name="Scarpelli C."/>
            <person name="Wincker P."/>
            <person name="Lander E.S."/>
            <person name="Weissenbach J."/>
            <person name="Roest Crollius H."/>
        </authorList>
    </citation>
    <scope>NUCLEOTIDE SEQUENCE [LARGE SCALE GENOMIC DNA]</scope>
</reference>
<feature type="region of interest" description="Disordered" evidence="10">
    <location>
        <begin position="1707"/>
        <end position="1736"/>
    </location>
</feature>
<feature type="compositionally biased region" description="Polar residues" evidence="10">
    <location>
        <begin position="600"/>
        <end position="612"/>
    </location>
</feature>
<evidence type="ECO:0000259" key="13">
    <source>
        <dbReference type="PROSITE" id="PS51194"/>
    </source>
</evidence>
<dbReference type="GO" id="GO:0005634">
    <property type="term" value="C:nucleus"/>
    <property type="evidence" value="ECO:0007669"/>
    <property type="project" value="UniProtKB-SubCell"/>
</dbReference>
<feature type="region of interest" description="Disordered" evidence="10">
    <location>
        <begin position="638"/>
        <end position="666"/>
    </location>
</feature>
<gene>
    <name evidence="14" type="ORF">GSTENG00015134001</name>
</gene>
<dbReference type="InterPro" id="IPR014001">
    <property type="entry name" value="Helicase_ATP-bd"/>
</dbReference>
<dbReference type="FunFam" id="3.40.50.10810:FF:000003">
    <property type="entry name" value="chromodomain-helicase-DNA-binding protein 8 isoform X4"/>
    <property type="match status" value="1"/>
</dbReference>
<feature type="domain" description="Chromo" evidence="11">
    <location>
        <begin position="708"/>
        <end position="770"/>
    </location>
</feature>
<dbReference type="GO" id="GO:0016787">
    <property type="term" value="F:hydrolase activity"/>
    <property type="evidence" value="ECO:0007669"/>
    <property type="project" value="UniProtKB-KW"/>
</dbReference>
<evidence type="ECO:0000256" key="5">
    <source>
        <dbReference type="ARBA" id="ARBA00022801"/>
    </source>
</evidence>
<sequence>MADPIMDLFEDTPLFNLDALPDDSFTPGSSDPVEEALKLALGQVDPPTDSELVPTGLSDPLVACAMPDPVPVPTPQPVPVMASQTVSIASAPSVTPAPVDGLQQIQVQTSIPVVSNTSVATSSTVLLSSPLTVSSPAATTTATTQLTQITQQLTPQQLAAITQQAGGKIVILKGPQGQAQVLQTVSGATSQAGGKVIRVLSGTPLKPGMSILQGGTVLNQTSPGQAQIKVGTTGVQRVLQSPNGPVKQVLLTSVPQQAQGQAVQVQIPAQATIDQGQTQVQIQPQGQIQVQPQAQAAQIQVQAPGQVQLQPAMQAQTPGGEAKRITLVLQPPSQPGSVAGQAGTLQQQVTQIQQVQSGQGGQQQQAPAKLVLGQLPGGKLVLQGSQLAALTQARAAGQAGGQPKVLTIQLQVQQQPNQQGGVKYQLVSGAGNTGSPQVLQISQGQGGQRVAIPLKMLLQPQTSSASTAGGTVSVMKVTNASAAGPSATTTPSTQTIRITKAPQGESASVRRVEILCKQEKANRIVAEAIARAKARGEKNLPRVLNQDELPNTQSSPESGGTLTVVSAAKKKSGGGGGGGGSKKKSPMSGGLTPKTAGGANKNSKVKTPSGTTGVAGCAVISGNKSKCKTKPNTITLVGAKKRKRNASSDHSDGEISPASPVPLDDDLIMKRRSNRVVKRKKYTEDLDIKITDDEDEQEDENPSEEDAAIVDKILAVRLTPGQYANAEEFFVKYKNYSYLHCEWASLEQLEKDKRIHQKIKRFKTKHAQMSRLFQEDEEPFNPDYVEVDRILDVSHSVDKDNGEVGEKNLSVAPTFIGSVSYFFYTNEIVLIFPLQNVIYYLVKWCSLPYEDATWELNEDVDEGKVEEFKKIQNRQPRLKRTPRPSPGSWKKLEESREYKNANTLREYQLEGVNWLLFNWYNRQNCILADEMGLGKTIQSITLLSEIYAAGVQGPFLVIAPLSTITNWEREFSTWTNMNAIVYHGSLASRQMIQQYEMYCKDEKDHLIPGAYKFDALITTFEMILSDCPELREISWRCVIIDEAHRLKNRNCKLLDSLKMMDLEHKVLLTGTPLQNTVEELFSLLHFLEPAQFPSEIEFLREFGDLKTEEQVQKLQSILKPMMLRRLKEDVEKNLAPKQETIIEVELTDVQKKYYRAILERNFSFLSLGANSNSNVPNLLNTMMELRKCCNHPYLINGAEEKIVAELREVYDPSAPDFHLQALIRSAGKLVLLDKLLPRLKAGGHKVLIFSQMVRCLDILEDYLINKRYLYERIDGRVRGNLRQAAIDRFSKPDSDRFVFLLCTRAGGLGINLTAADTCVIFDSDWNPQNDLQAQARCHRIGQSKAVKVYRLITRNSYEREMLDKASLKLGLDRAVLQSMSGNKDSNVNGIQQFSKKEIEDLLRKGAYAAIMDENDEGSRFCEEDIDQILQRRATTITIESEGKGSTFSKASFVASENRTDIALDDPEFWQKWAKKADIDVDSMNRKNTLVIDTPRVRKQTRQYSSLRGEGGELSDLDSDDEYPPANSRQSRASRRADRHSGGGYGRTDCFRVEKHLLVYGWGRWRDILSHARCKRRLSERDVETICRVILVFCLLHYRGDENIKSFIWELITPPENGREPQTLLNHSGLSIPVPRGRKGKRVKAQSTFDVQKVEWIRKYNPDTLLLDDSYRKHLKHQCNNAEYDKYSEDPEFKPATRHSKDIFEESDSMNVEEEISVEDKVKQPITESTSSQSGVCDWPSSSSLTARLRRLITAYQRSYRQEQLKIEAEAKGDRRRRRCEQASKLKEIARQERQQRWTRREECDFYRVVSTFGVETIKKEPDTLEGAQQEFDWNRFRTFARLDKKTDESLSRYFRSFVAMCRRVCHLRPGREDTSELPQTVAPITEERASRTLYRISLLRRLRERVLPHPSLEERLLLAPHGSELPTWWKLPDHDRQLMLGAALHGVSRTELSIFSDPQFTFSQARDEFIQNQQAPPPPPPAVSLIQPKSEDIPSMNAEGTEEESPLLAGTQALADLPDTPLSHRDGKAAVQEWSMKRSKVRVEKTRDGTKVEGGSDSDSDSGSSSSERSGSSDESGDSEEEVEGDNGLIPMMPSQDGIPPPDPLRLDWPKDRVLINRLDSLCTLVVSGQWPSGRRYVSEAQLNPSSEFPGDDMAYARMVRKPLGMPGGPGADGEDGEFTVKLLKEEGLKLTFSKQALMPNGSSGESSRKRHKDQEVGAAFSPMLQDLREYLEENPENAVAPDWAETVRNSVHPSLDGVEEETLVSDGAYMMDEEELEASHHFLTSPDFDVKMEGGGSLSQGDYDSSDQEALLEDVILAPKDSDSSSSSED</sequence>
<dbReference type="InterPro" id="IPR023780">
    <property type="entry name" value="Chromo_domain"/>
</dbReference>
<comment type="catalytic activity">
    <reaction evidence="9">
        <text>ATP + H2O = ADP + phosphate + H(+)</text>
        <dbReference type="Rhea" id="RHEA:13065"/>
        <dbReference type="ChEBI" id="CHEBI:15377"/>
        <dbReference type="ChEBI" id="CHEBI:15378"/>
        <dbReference type="ChEBI" id="CHEBI:30616"/>
        <dbReference type="ChEBI" id="CHEBI:43474"/>
        <dbReference type="ChEBI" id="CHEBI:456216"/>
    </reaction>
</comment>
<dbReference type="EMBL" id="CAAE01014542">
    <property type="protein sequence ID" value="CAF97696.1"/>
    <property type="molecule type" value="Genomic_DNA"/>
</dbReference>
<dbReference type="CDD" id="cd18668">
    <property type="entry name" value="CD1_tandem_CHD5-9_like"/>
    <property type="match status" value="1"/>
</dbReference>
<dbReference type="KEGG" id="tng:GSTEN00015134G001"/>
<evidence type="ECO:0000256" key="4">
    <source>
        <dbReference type="ARBA" id="ARBA00022741"/>
    </source>
</evidence>
<dbReference type="CDD" id="cd18793">
    <property type="entry name" value="SF2_C_SNF"/>
    <property type="match status" value="1"/>
</dbReference>
<protein>
    <submittedName>
        <fullName evidence="14">(spotted green pufferfish) hypothetical protein</fullName>
    </submittedName>
</protein>
<evidence type="ECO:0000313" key="14">
    <source>
        <dbReference type="EMBL" id="CAF97696.1"/>
    </source>
</evidence>
<dbReference type="Pfam" id="PF00176">
    <property type="entry name" value="SNF2-rel_dom"/>
    <property type="match status" value="1"/>
</dbReference>
<dbReference type="SMART" id="SM00298">
    <property type="entry name" value="CHROMO"/>
    <property type="match status" value="2"/>
</dbReference>
<dbReference type="GO" id="GO:0006325">
    <property type="term" value="P:chromatin organization"/>
    <property type="evidence" value="ECO:0007669"/>
    <property type="project" value="UniProtKB-KW"/>
</dbReference>
<feature type="domain" description="Helicase C-terminal" evidence="13">
    <location>
        <begin position="1231"/>
        <end position="1382"/>
    </location>
</feature>
<dbReference type="PANTHER" id="PTHR46850">
    <property type="entry name" value="CHROMODOMAIN-HELICASE-DNA-BINDING PROTEIN 9"/>
    <property type="match status" value="1"/>
</dbReference>
<feature type="compositionally biased region" description="Polar residues" evidence="10">
    <location>
        <begin position="1725"/>
        <end position="1734"/>
    </location>
</feature>
<dbReference type="Pfam" id="PF00271">
    <property type="entry name" value="Helicase_C"/>
    <property type="match status" value="1"/>
</dbReference>
<evidence type="ECO:0000256" key="7">
    <source>
        <dbReference type="ARBA" id="ARBA00022853"/>
    </source>
</evidence>
<dbReference type="InterPro" id="IPR000330">
    <property type="entry name" value="SNF2_N"/>
</dbReference>
<feature type="compositionally biased region" description="Polar residues" evidence="10">
    <location>
        <begin position="548"/>
        <end position="560"/>
    </location>
</feature>
<dbReference type="InterPro" id="IPR027417">
    <property type="entry name" value="P-loop_NTPase"/>
</dbReference>
<dbReference type="InterPro" id="IPR049730">
    <property type="entry name" value="SNF2/RAD54-like_C"/>
</dbReference>
<keyword evidence="6" id="KW-0067">ATP-binding</keyword>
<dbReference type="Gene3D" id="3.40.5.120">
    <property type="match status" value="1"/>
</dbReference>
<dbReference type="SUPFAM" id="SSF54160">
    <property type="entry name" value="Chromo domain-like"/>
    <property type="match status" value="2"/>
</dbReference>
<dbReference type="PROSITE" id="PS50013">
    <property type="entry name" value="CHROMO_2"/>
    <property type="match status" value="1"/>
</dbReference>
<feature type="region of interest" description="Disordered" evidence="10">
    <location>
        <begin position="2288"/>
        <end position="2309"/>
    </location>
</feature>
<evidence type="ECO:0000256" key="1">
    <source>
        <dbReference type="ARBA" id="ARBA00004123"/>
    </source>
</evidence>
<dbReference type="SMART" id="SM00490">
    <property type="entry name" value="HELICc"/>
    <property type="match status" value="1"/>
</dbReference>
<dbReference type="Gene3D" id="3.40.50.10810">
    <property type="entry name" value="Tandem AAA-ATPase domain"/>
    <property type="match status" value="1"/>
</dbReference>
<keyword evidence="5" id="KW-0378">Hydrolase</keyword>
<feature type="compositionally biased region" description="Acidic residues" evidence="10">
    <location>
        <begin position="2075"/>
        <end position="2085"/>
    </location>
</feature>
<feature type="region of interest" description="Disordered" evidence="10">
    <location>
        <begin position="2017"/>
        <end position="2106"/>
    </location>
</feature>
<evidence type="ECO:0000256" key="10">
    <source>
        <dbReference type="SAM" id="MobiDB-lite"/>
    </source>
</evidence>
<comment type="subcellular location">
    <subcellularLocation>
        <location evidence="1">Nucleus</location>
    </subcellularLocation>
</comment>
<keyword evidence="7" id="KW-0156">Chromatin regulator</keyword>
<dbReference type="OrthoDB" id="5857104at2759"/>
<reference evidence="14" key="2">
    <citation type="submission" date="2004-02" db="EMBL/GenBank/DDBJ databases">
        <authorList>
            <consortium name="Genoscope"/>
            <consortium name="Whitehead Institute Centre for Genome Research"/>
        </authorList>
    </citation>
    <scope>NUCLEOTIDE SEQUENCE</scope>
</reference>
<organism evidence="14">
    <name type="scientific">Tetraodon nigroviridis</name>
    <name type="common">Spotted green pufferfish</name>
    <name type="synonym">Chelonodon nigroviridis</name>
    <dbReference type="NCBI Taxonomy" id="99883"/>
    <lineage>
        <taxon>Eukaryota</taxon>
        <taxon>Metazoa</taxon>
        <taxon>Chordata</taxon>
        <taxon>Craniata</taxon>
        <taxon>Vertebrata</taxon>
        <taxon>Euteleostomi</taxon>
        <taxon>Actinopterygii</taxon>
        <taxon>Neopterygii</taxon>
        <taxon>Teleostei</taxon>
        <taxon>Neoteleostei</taxon>
        <taxon>Acanthomorphata</taxon>
        <taxon>Eupercaria</taxon>
        <taxon>Tetraodontiformes</taxon>
        <taxon>Tetradontoidea</taxon>
        <taxon>Tetraodontidae</taxon>
        <taxon>Tetraodon</taxon>
    </lineage>
</organism>
<evidence type="ECO:0000259" key="11">
    <source>
        <dbReference type="PROSITE" id="PS50013"/>
    </source>
</evidence>